<reference evidence="3 4" key="1">
    <citation type="submission" date="2021-04" db="EMBL/GenBank/DDBJ databases">
        <authorList>
            <person name="Rodrigo-Torres L."/>
            <person name="Arahal R. D."/>
            <person name="Lucena T."/>
        </authorList>
    </citation>
    <scope>NUCLEOTIDE SEQUENCE [LARGE SCALE GENOMIC DNA]</scope>
    <source>
        <strain evidence="3 4">CECT 30171</strain>
    </source>
</reference>
<evidence type="ECO:0000313" key="3">
    <source>
        <dbReference type="EMBL" id="CAG4968714.1"/>
    </source>
</evidence>
<dbReference type="Gene3D" id="3.20.20.370">
    <property type="entry name" value="Glycoside hydrolase/deacetylase"/>
    <property type="match status" value="1"/>
</dbReference>
<protein>
    <recommendedName>
        <fullName evidence="2">NodB homology domain-containing protein</fullName>
    </recommendedName>
</protein>
<keyword evidence="1" id="KW-0472">Membrane</keyword>
<dbReference type="PROSITE" id="PS51677">
    <property type="entry name" value="NODB"/>
    <property type="match status" value="1"/>
</dbReference>
<name>A0ABM8UCN1_9GAMM</name>
<evidence type="ECO:0000313" key="4">
    <source>
        <dbReference type="Proteomes" id="UP000680116"/>
    </source>
</evidence>
<dbReference type="Proteomes" id="UP000680116">
    <property type="component" value="Chromosome"/>
</dbReference>
<dbReference type="InterPro" id="IPR050248">
    <property type="entry name" value="Polysacc_deacetylase_ArnD"/>
</dbReference>
<dbReference type="CDD" id="cd10917">
    <property type="entry name" value="CE4_NodB_like_6s_7s"/>
    <property type="match status" value="1"/>
</dbReference>
<feature type="domain" description="NodB homology" evidence="2">
    <location>
        <begin position="78"/>
        <end position="258"/>
    </location>
</feature>
<evidence type="ECO:0000259" key="2">
    <source>
        <dbReference type="PROSITE" id="PS51677"/>
    </source>
</evidence>
<dbReference type="SUPFAM" id="SSF88713">
    <property type="entry name" value="Glycoside hydrolase/deacetylase"/>
    <property type="match status" value="1"/>
</dbReference>
<evidence type="ECO:0000256" key="1">
    <source>
        <dbReference type="SAM" id="Phobius"/>
    </source>
</evidence>
<dbReference type="EMBL" id="OU015430">
    <property type="protein sequence ID" value="CAG4968714.1"/>
    <property type="molecule type" value="Genomic_DNA"/>
</dbReference>
<dbReference type="InterPro" id="IPR011330">
    <property type="entry name" value="Glyco_hydro/deAcase_b/a-brl"/>
</dbReference>
<feature type="transmembrane region" description="Helical" evidence="1">
    <location>
        <begin position="20"/>
        <end position="38"/>
    </location>
</feature>
<keyword evidence="1" id="KW-1133">Transmembrane helix</keyword>
<sequence>MMQVMAKPDLHRVPRHPHAWAVVLVLSQLAVAALWWRLGWPVGLPAMLATHAVFLWGVLVPDSGLFSPVLKRLPTSEPVVWLTIDDGPSEQTPAVLDLLDAHGAKATFFVVGERAQARPELLREIARRGHGIGNHSHSHPQAWFWALGPAAMRRQVADAQAAITAITGTAPHWFRAVVGMANPFVSAPLRTHGLARVAWSARGFDAVAADPDAVVTRIERGLSPGAIVLLHEGARHGRNLEVLALLLRRLDALGYRTVLPEAGAEADQWLEKTREAEMETARFPGPPP</sequence>
<dbReference type="InterPro" id="IPR002509">
    <property type="entry name" value="NODB_dom"/>
</dbReference>
<keyword evidence="4" id="KW-1185">Reference proteome</keyword>
<organism evidence="3 4">
    <name type="scientific">Novilysobacter luteus</name>
    <dbReference type="NCBI Taxonomy" id="2822368"/>
    <lineage>
        <taxon>Bacteria</taxon>
        <taxon>Pseudomonadati</taxon>
        <taxon>Pseudomonadota</taxon>
        <taxon>Gammaproteobacteria</taxon>
        <taxon>Lysobacterales</taxon>
        <taxon>Lysobacteraceae</taxon>
        <taxon>Novilysobacter</taxon>
    </lineage>
</organism>
<gene>
    <name evidence="3" type="ORF">LYB30171_00329</name>
</gene>
<dbReference type="PANTHER" id="PTHR10587:SF137">
    <property type="entry name" value="4-DEOXY-4-FORMAMIDO-L-ARABINOSE-PHOSPHOUNDECAPRENOL DEFORMYLASE ARND-RELATED"/>
    <property type="match status" value="1"/>
</dbReference>
<keyword evidence="1" id="KW-0812">Transmembrane</keyword>
<dbReference type="PANTHER" id="PTHR10587">
    <property type="entry name" value="GLYCOSYL TRANSFERASE-RELATED"/>
    <property type="match status" value="1"/>
</dbReference>
<proteinExistence type="predicted"/>
<accession>A0ABM8UCN1</accession>
<dbReference type="Pfam" id="PF01522">
    <property type="entry name" value="Polysacc_deac_1"/>
    <property type="match status" value="1"/>
</dbReference>